<reference evidence="4" key="2">
    <citation type="submission" date="2020-04" db="EMBL/GenBank/DDBJ databases">
        <authorList>
            <consortium name="NCBI Genome Project"/>
        </authorList>
    </citation>
    <scope>NUCLEOTIDE SEQUENCE</scope>
    <source>
        <strain evidence="4">CBS 304.34</strain>
    </source>
</reference>
<protein>
    <submittedName>
        <fullName evidence="2 4">Uncharacterized protein</fullName>
    </submittedName>
</protein>
<dbReference type="OrthoDB" id="10606309at2759"/>
<sequence>MDHSTHNANRKLTFWPHIVCEGNNVWAELQCHICHRNGHNTNDIHGFVFLNSVAAFQAHLRRVHGEELDYAEAKAQCTTRNLSQAALEGLVAGTGTAHPVEKRVCVTMPFEEAKSLVSGATQEEIDADFAAMGLRGGHAVDNGQTEIDHARVRFADLPILDTESETSESNGNKGVQKNQEEDEVGNAAIDDDEVGEQELAGAGAEPNVTATKNNIEIDEDKNRNVENSQTPVEWRRTKKSALMNRLLRPYLMWQPWHAHIGTPSMLFVPESRGFSCHE</sequence>
<evidence type="ECO:0000313" key="3">
    <source>
        <dbReference type="Proteomes" id="UP000504636"/>
    </source>
</evidence>
<name>A0A6A6YMT9_9PEZI</name>
<dbReference type="RefSeq" id="XP_033576833.1">
    <property type="nucleotide sequence ID" value="XM_033725474.1"/>
</dbReference>
<dbReference type="GeneID" id="54466367"/>
<keyword evidence="3" id="KW-1185">Reference proteome</keyword>
<evidence type="ECO:0000313" key="2">
    <source>
        <dbReference type="EMBL" id="KAF2809869.1"/>
    </source>
</evidence>
<dbReference type="Proteomes" id="UP000504636">
    <property type="component" value="Unplaced"/>
</dbReference>
<feature type="region of interest" description="Disordered" evidence="1">
    <location>
        <begin position="200"/>
        <end position="232"/>
    </location>
</feature>
<reference evidence="4" key="3">
    <citation type="submission" date="2025-04" db="UniProtKB">
        <authorList>
            <consortium name="RefSeq"/>
        </authorList>
    </citation>
    <scope>IDENTIFICATION</scope>
    <source>
        <strain evidence="4">CBS 304.34</strain>
    </source>
</reference>
<gene>
    <name evidence="2 4" type="ORF">BDZ99DRAFT_519967</name>
</gene>
<proteinExistence type="predicted"/>
<dbReference type="AlphaFoldDB" id="A0A6A6YMT9"/>
<accession>A0A6A6YMT9</accession>
<dbReference type="EMBL" id="MU003700">
    <property type="protein sequence ID" value="KAF2809869.1"/>
    <property type="molecule type" value="Genomic_DNA"/>
</dbReference>
<evidence type="ECO:0000256" key="1">
    <source>
        <dbReference type="SAM" id="MobiDB-lite"/>
    </source>
</evidence>
<feature type="region of interest" description="Disordered" evidence="1">
    <location>
        <begin position="161"/>
        <end position="184"/>
    </location>
</feature>
<organism evidence="2">
    <name type="scientific">Mytilinidion resinicola</name>
    <dbReference type="NCBI Taxonomy" id="574789"/>
    <lineage>
        <taxon>Eukaryota</taxon>
        <taxon>Fungi</taxon>
        <taxon>Dikarya</taxon>
        <taxon>Ascomycota</taxon>
        <taxon>Pezizomycotina</taxon>
        <taxon>Dothideomycetes</taxon>
        <taxon>Pleosporomycetidae</taxon>
        <taxon>Mytilinidiales</taxon>
        <taxon>Mytilinidiaceae</taxon>
        <taxon>Mytilinidion</taxon>
    </lineage>
</organism>
<evidence type="ECO:0000313" key="4">
    <source>
        <dbReference type="RefSeq" id="XP_033576833.1"/>
    </source>
</evidence>
<reference evidence="2 4" key="1">
    <citation type="journal article" date="2020" name="Stud. Mycol.">
        <title>101 Dothideomycetes genomes: a test case for predicting lifestyles and emergence of pathogens.</title>
        <authorList>
            <person name="Haridas S."/>
            <person name="Albert R."/>
            <person name="Binder M."/>
            <person name="Bloem J."/>
            <person name="Labutti K."/>
            <person name="Salamov A."/>
            <person name="Andreopoulos B."/>
            <person name="Baker S."/>
            <person name="Barry K."/>
            <person name="Bills G."/>
            <person name="Bluhm B."/>
            <person name="Cannon C."/>
            <person name="Castanera R."/>
            <person name="Culley D."/>
            <person name="Daum C."/>
            <person name="Ezra D."/>
            <person name="Gonzalez J."/>
            <person name="Henrissat B."/>
            <person name="Kuo A."/>
            <person name="Liang C."/>
            <person name="Lipzen A."/>
            <person name="Lutzoni F."/>
            <person name="Magnuson J."/>
            <person name="Mondo S."/>
            <person name="Nolan M."/>
            <person name="Ohm R."/>
            <person name="Pangilinan J."/>
            <person name="Park H.-J."/>
            <person name="Ramirez L."/>
            <person name="Alfaro M."/>
            <person name="Sun H."/>
            <person name="Tritt A."/>
            <person name="Yoshinaga Y."/>
            <person name="Zwiers L.-H."/>
            <person name="Turgeon B."/>
            <person name="Goodwin S."/>
            <person name="Spatafora J."/>
            <person name="Crous P."/>
            <person name="Grigoriev I."/>
        </authorList>
    </citation>
    <scope>NUCLEOTIDE SEQUENCE</scope>
    <source>
        <strain evidence="2 4">CBS 304.34</strain>
    </source>
</reference>
<feature type="compositionally biased region" description="Polar residues" evidence="1">
    <location>
        <begin position="167"/>
        <end position="177"/>
    </location>
</feature>